<organism evidence="1 2">
    <name type="scientific">Catellatospora coxensis</name>
    <dbReference type="NCBI Taxonomy" id="310354"/>
    <lineage>
        <taxon>Bacteria</taxon>
        <taxon>Bacillati</taxon>
        <taxon>Actinomycetota</taxon>
        <taxon>Actinomycetes</taxon>
        <taxon>Micromonosporales</taxon>
        <taxon>Micromonosporaceae</taxon>
        <taxon>Catellatospora</taxon>
    </lineage>
</organism>
<keyword evidence="2" id="KW-1185">Reference proteome</keyword>
<dbReference type="Proteomes" id="UP000630887">
    <property type="component" value="Unassembled WGS sequence"/>
</dbReference>
<dbReference type="RefSeq" id="WP_203698013.1">
    <property type="nucleotide sequence ID" value="NZ_BAAALC010000003.1"/>
</dbReference>
<name>A0A8J3KWX8_9ACTN</name>
<dbReference type="EMBL" id="BONI01000082">
    <property type="protein sequence ID" value="GIG10178.1"/>
    <property type="molecule type" value="Genomic_DNA"/>
</dbReference>
<comment type="caution">
    <text evidence="1">The sequence shown here is derived from an EMBL/GenBank/DDBJ whole genome shotgun (WGS) entry which is preliminary data.</text>
</comment>
<evidence type="ECO:0000313" key="1">
    <source>
        <dbReference type="EMBL" id="GIG10178.1"/>
    </source>
</evidence>
<evidence type="ECO:0000313" key="2">
    <source>
        <dbReference type="Proteomes" id="UP000630887"/>
    </source>
</evidence>
<dbReference type="AlphaFoldDB" id="A0A8J3KWX8"/>
<proteinExistence type="predicted"/>
<reference evidence="1 2" key="1">
    <citation type="submission" date="2021-01" db="EMBL/GenBank/DDBJ databases">
        <title>Whole genome shotgun sequence of Catellatospora coxensis NBRC 107359.</title>
        <authorList>
            <person name="Komaki H."/>
            <person name="Tamura T."/>
        </authorList>
    </citation>
    <scope>NUCLEOTIDE SEQUENCE [LARGE SCALE GENOMIC DNA]</scope>
    <source>
        <strain evidence="1 2">NBRC 107359</strain>
    </source>
</reference>
<sequence length="51" mass="5464">MTYVDPATCALLAALTLSGLAWLGSLTTRAIRRGRIADVNPTTGERTDVHH</sequence>
<protein>
    <submittedName>
        <fullName evidence="1">Uncharacterized protein</fullName>
    </submittedName>
</protein>
<accession>A0A8J3KWX8</accession>
<gene>
    <name evidence="1" type="ORF">Cco03nite_68780</name>
</gene>